<dbReference type="GO" id="GO:0016567">
    <property type="term" value="P:protein ubiquitination"/>
    <property type="evidence" value="ECO:0007669"/>
    <property type="project" value="UniProtKB-UniRule"/>
</dbReference>
<comment type="pathway">
    <text evidence="1">Protein modification; protein ubiquitination.</text>
</comment>
<evidence type="ECO:0000259" key="3">
    <source>
        <dbReference type="Pfam" id="PF18995"/>
    </source>
</evidence>
<evidence type="ECO:0000313" key="5">
    <source>
        <dbReference type="EMBL" id="VUZ38910.1"/>
    </source>
</evidence>
<name>A0A564XVB8_HYMDI</name>
<organism evidence="5 6">
    <name type="scientific">Hymenolepis diminuta</name>
    <name type="common">Rat tapeworm</name>
    <dbReference type="NCBI Taxonomy" id="6216"/>
    <lineage>
        <taxon>Eukaryota</taxon>
        <taxon>Metazoa</taxon>
        <taxon>Spiralia</taxon>
        <taxon>Lophotrochozoa</taxon>
        <taxon>Platyhelminthes</taxon>
        <taxon>Cestoda</taxon>
        <taxon>Eucestoda</taxon>
        <taxon>Cyclophyllidea</taxon>
        <taxon>Hymenolepididae</taxon>
        <taxon>Hymenolepis</taxon>
    </lineage>
</organism>
<feature type="compositionally biased region" description="Low complexity" evidence="2">
    <location>
        <begin position="588"/>
        <end position="601"/>
    </location>
</feature>
<dbReference type="GO" id="GO:0000151">
    <property type="term" value="C:ubiquitin ligase complex"/>
    <property type="evidence" value="ECO:0007669"/>
    <property type="project" value="TreeGrafter"/>
</dbReference>
<dbReference type="EC" id="2.3.2.27" evidence="1"/>
<keyword evidence="1" id="KW-0833">Ubl conjugation pathway</keyword>
<dbReference type="GO" id="GO:0005737">
    <property type="term" value="C:cytoplasm"/>
    <property type="evidence" value="ECO:0007669"/>
    <property type="project" value="TreeGrafter"/>
</dbReference>
<keyword evidence="1" id="KW-0862">Zinc</keyword>
<dbReference type="Proteomes" id="UP000321570">
    <property type="component" value="Unassembled WGS sequence"/>
</dbReference>
<comment type="similarity">
    <text evidence="1">Belongs to the E3 ubiquitin-protein ligase UBR1-like family.</text>
</comment>
<feature type="region of interest" description="Disordered" evidence="2">
    <location>
        <begin position="891"/>
        <end position="924"/>
    </location>
</feature>
<reference evidence="5 6" key="1">
    <citation type="submission" date="2019-07" db="EMBL/GenBank/DDBJ databases">
        <authorList>
            <person name="Jastrzebski P J."/>
            <person name="Paukszto L."/>
            <person name="Jastrzebski P J."/>
        </authorList>
    </citation>
    <scope>NUCLEOTIDE SEQUENCE [LARGE SCALE GENOMIC DNA]</scope>
    <source>
        <strain evidence="5 6">WMS-il1</strain>
    </source>
</reference>
<dbReference type="Pfam" id="PF22960">
    <property type="entry name" value="WHD_UBR1"/>
    <property type="match status" value="1"/>
</dbReference>
<dbReference type="InterPro" id="IPR055194">
    <property type="entry name" value="UBR1-like_WH"/>
</dbReference>
<protein>
    <recommendedName>
        <fullName evidence="1">E3 ubiquitin-protein ligase</fullName>
        <ecNumber evidence="1">2.3.2.27</ecNumber>
    </recommendedName>
</protein>
<dbReference type="EMBL" id="CABIJS010000009">
    <property type="protein sequence ID" value="VUZ38910.1"/>
    <property type="molecule type" value="Genomic_DNA"/>
</dbReference>
<proteinExistence type="inferred from homology"/>
<keyword evidence="1" id="KW-0863">Zinc-finger</keyword>
<dbReference type="GO" id="GO:0061630">
    <property type="term" value="F:ubiquitin protein ligase activity"/>
    <property type="evidence" value="ECO:0007669"/>
    <property type="project" value="UniProtKB-UniRule"/>
</dbReference>
<dbReference type="InterPro" id="IPR039164">
    <property type="entry name" value="UBR1-like"/>
</dbReference>
<dbReference type="PANTHER" id="PTHR21497:SF39">
    <property type="entry name" value="E3 UBIQUITIN-PROTEIN LIGASE UBR3"/>
    <property type="match status" value="1"/>
</dbReference>
<keyword evidence="1" id="KW-0808">Transferase</keyword>
<dbReference type="GO" id="GO:0071596">
    <property type="term" value="P:ubiquitin-dependent protein catabolic process via the N-end rule pathway"/>
    <property type="evidence" value="ECO:0007669"/>
    <property type="project" value="UniProtKB-UniRule"/>
</dbReference>
<dbReference type="PANTHER" id="PTHR21497">
    <property type="entry name" value="UBIQUITIN LIGASE E3 ALPHA-RELATED"/>
    <property type="match status" value="1"/>
</dbReference>
<dbReference type="UniPathway" id="UPA00143"/>
<feature type="region of interest" description="Disordered" evidence="2">
    <location>
        <begin position="1477"/>
        <end position="1516"/>
    </location>
</feature>
<dbReference type="Pfam" id="PF18995">
    <property type="entry name" value="PRT6_C"/>
    <property type="match status" value="1"/>
</dbReference>
<evidence type="ECO:0000256" key="1">
    <source>
        <dbReference type="RuleBase" id="RU366018"/>
    </source>
</evidence>
<feature type="compositionally biased region" description="Low complexity" evidence="2">
    <location>
        <begin position="899"/>
        <end position="910"/>
    </location>
</feature>
<comment type="catalytic activity">
    <reaction evidence="1">
        <text>S-ubiquitinyl-[E2 ubiquitin-conjugating enzyme]-L-cysteine + [acceptor protein]-L-lysine = [E2 ubiquitin-conjugating enzyme]-L-cysteine + N(6)-ubiquitinyl-[acceptor protein]-L-lysine.</text>
        <dbReference type="EC" id="2.3.2.27"/>
    </reaction>
</comment>
<feature type="region of interest" description="Disordered" evidence="2">
    <location>
        <begin position="1685"/>
        <end position="1711"/>
    </location>
</feature>
<feature type="compositionally biased region" description="Polar residues" evidence="2">
    <location>
        <begin position="830"/>
        <end position="840"/>
    </location>
</feature>
<dbReference type="SUPFAM" id="SSF57850">
    <property type="entry name" value="RING/U-box"/>
    <property type="match status" value="1"/>
</dbReference>
<sequence>MKNMFTISRTRLDDRGKMVVNCDGILIQNNTFWPLTSDLSNIVSHKVVADVLVEDLNFLTSWTDILKLMQFMNCFSLKEGSHIEYETMACYHGLTMEIEVSIGIMWYLWDHYRSPTEKEHCLMYTQACVESLAHHLTYLGRLVTTATQWAHPIRGPLSLHLPLSRHAACFLSLAIFTHHTDLKNVMDPFLSRSPNVLRRLMEELANVLLGCQEVIIGYWVRNGQSVRQLVTHYMHSQMCYSMIDLDIFLFQVCAALMHPVYILNSLVDQARLLQNFCFHRELMALTKPSASRSGMVDRQPMAIEAWLTNLCWILDLRNNLGLSETGLIEKELVCFLAHSTRKRSDLSSLLPDRCMPQNTDVIDECLKRVATYVAPSCDSTSGSLISGCYSLKPELWDEKFDPVFFALRMASRKEQTAAMEKYRPHCRQRTGIQNTSSFWPPYRLPPELSPDFADLENVLHSRHLHYLLFSLLSLFVYGDPLVPEESLVMVIHLLYRAVVAGDLLLKEGRDPNRLVVEAEPAMPRFDPVQCTEAVMAATNREAELEAMQFADADTDNEEIPGELVEHEETQDEYLEEMGEDELDETARSNNPEGSSSSGAEAMEVDEPSVIPVSRTSSLRRVNAFRVRRPSNIPLKWDLSIIACPYSVPTTLPTIFQNLPTWLAITPQTVSSAELETKTSPISGSVYKTPKRNESILMVDSLLSLLVKAHARLYLNRAAISLTDPQGQQSKSPSAQDASFLVLPPISDEKKPSNCDLTARCMAVLNSTGLEESADATPRISPLARVIQADTSNDTPDEKMVKVLTEISPELRYFAVSPPAYKLPSERSAEATFQQPSTSMSEPKPGIDCGDGAFWTGRLLDKIVESSPECEEELRIYLERANDPFDMAKQAERTNTEGANSSLLPSNLQSNARTRAQRKRAASERRKKLMDMMASKQRAFAENFLKDLDMEKIDDKTRENLTSQVECEYNCVICQTKPETPQPMVLLVMLCESGLIQDMRNYSNIPRLNGERMAYSRGYLCEDSCIPKALPIVPPELRSLPSDDESIILNRQMRTSADSDQSQTTSSAAVPSASLLLITPPPAVRISDTIIIPPSSVSNVVTSSEPPLGDVLDPLAYVEKRQWWHLALPNEIVSSLPLLRSGVILQTCGHAVHRDCFQNYRVQSMRHGGGGMSRWMVSCPLCRRDVHFLLPLHANYDPENRQSPIPPSSLPLSPHLATSGMFPSASTEFATLTTASREQFNSLPTTDTQPKTFISILRNRLEGLPPEPHSIWSNLVGGTDEDPQQRFRLVAGLISGVSEVAILLRSQFESELSVLLVYPNLYRSIARRCLFRETMNYLRHVYSSPSNILSLVESLSPNSLLSTSSVSSSSIPQNFAIFNDPVDVLMILLPHVWPDEDQFMALGSACICLSYARALVGLILGQMPDGNPGTFIHGQRASIQCAQTRLKEVPSPLKSNILTMVSVLEQLVERTQATVTTSSPRVKVSSSSGFTTEPSASSSSSPTSRPPSSPTISCTSVPSDLDSAASLDVVQLTLDPQVASRQLQEYLITQILPTVRIFALCLARWRDGQKLHEDESFEPILSLSLPFVGILSDPKNTDLNGEYFVKEFLSLASFLGIGISSPAMSVEQEDPLIGIGPLLPFVQAAAMRSGLTASLDGVTALNEILHIWITQLTSALSSEPKLVESTVQSSATSQQDGSAATQPPPSLSNSATTGIYLRGMQQPFLPRTLRESHMISPLTEAPVPKRNFSLADWVKNLGPLMATGRQLYPPRLIRPPEAFDDLFNNLQVVSCAIAKHPFQNNVLCLICGQLLCDICSPNLATLLFRHAYQCDGMVGVALEINTSLVYVSLGMSYCEWGSIYLDSYGEEDLELKRGKPLFLNEDRFALLESQWMSHSFRHVLKRWRHL</sequence>
<comment type="function">
    <text evidence="1">Ubiquitin ligase protein which is a component of the N-end rule pathway. Recognizes and binds to proteins bearing specific N-terminal residues that are destabilizing according to the N-end rule, leading to their ubiquitination and subsequent degradation.</text>
</comment>
<evidence type="ECO:0000256" key="2">
    <source>
        <dbReference type="SAM" id="MobiDB-lite"/>
    </source>
</evidence>
<keyword evidence="6" id="KW-1185">Reference proteome</keyword>
<evidence type="ECO:0000313" key="6">
    <source>
        <dbReference type="Proteomes" id="UP000321570"/>
    </source>
</evidence>
<gene>
    <name evidence="5" type="ORF">WMSIL1_LOCUS299</name>
</gene>
<keyword evidence="1" id="KW-0479">Metal-binding</keyword>
<feature type="domain" description="E3 ubiquitin-protein ligase UBR-like C-terminal" evidence="3">
    <location>
        <begin position="1769"/>
        <end position="1892"/>
    </location>
</feature>
<feature type="region of interest" description="Disordered" evidence="2">
    <location>
        <begin position="578"/>
        <end position="604"/>
    </location>
</feature>
<accession>A0A564XVB8</accession>
<dbReference type="InterPro" id="IPR044046">
    <property type="entry name" value="E3_ligase_UBR-like_C"/>
</dbReference>
<feature type="region of interest" description="Disordered" evidence="2">
    <location>
        <begin position="825"/>
        <end position="846"/>
    </location>
</feature>
<dbReference type="GO" id="GO:0008270">
    <property type="term" value="F:zinc ion binding"/>
    <property type="evidence" value="ECO:0007669"/>
    <property type="project" value="UniProtKB-UniRule"/>
</dbReference>
<feature type="domain" description="E3 ubiquitin-protein ligase UBR1-like winged-helix" evidence="4">
    <location>
        <begin position="328"/>
        <end position="424"/>
    </location>
</feature>
<feature type="compositionally biased region" description="Low complexity" evidence="2">
    <location>
        <begin position="1477"/>
        <end position="1502"/>
    </location>
</feature>
<evidence type="ECO:0000259" key="4">
    <source>
        <dbReference type="Pfam" id="PF22960"/>
    </source>
</evidence>
<feature type="compositionally biased region" description="Basic residues" evidence="2">
    <location>
        <begin position="914"/>
        <end position="924"/>
    </location>
</feature>